<dbReference type="GO" id="GO:0003700">
    <property type="term" value="F:DNA-binding transcription factor activity"/>
    <property type="evidence" value="ECO:0007669"/>
    <property type="project" value="InterPro"/>
</dbReference>
<gene>
    <name evidence="1" type="ORF">UU12_C0018G0010</name>
</gene>
<dbReference type="GO" id="GO:0043565">
    <property type="term" value="F:sequence-specific DNA binding"/>
    <property type="evidence" value="ECO:0007669"/>
    <property type="project" value="InterPro"/>
</dbReference>
<name>A0A0G0T7D5_9BACT</name>
<dbReference type="Gene3D" id="1.10.1270.10">
    <property type="entry name" value="TrpR-like"/>
    <property type="match status" value="1"/>
</dbReference>
<reference evidence="1 2" key="1">
    <citation type="journal article" date="2015" name="Nature">
        <title>rRNA introns, odd ribosomes, and small enigmatic genomes across a large radiation of phyla.</title>
        <authorList>
            <person name="Brown C.T."/>
            <person name="Hug L.A."/>
            <person name="Thomas B.C."/>
            <person name="Sharon I."/>
            <person name="Castelle C.J."/>
            <person name="Singh A."/>
            <person name="Wilkins M.J."/>
            <person name="Williams K.H."/>
            <person name="Banfield J.F."/>
        </authorList>
    </citation>
    <scope>NUCLEOTIDE SEQUENCE [LARGE SCALE GENOMIC DNA]</scope>
</reference>
<dbReference type="EMBL" id="LBZK01000018">
    <property type="protein sequence ID" value="KKR70651.1"/>
    <property type="molecule type" value="Genomic_DNA"/>
</dbReference>
<protein>
    <recommendedName>
        <fullName evidence="3">TrpR like protein, YerC/YecD</fullName>
    </recommendedName>
</protein>
<comment type="caution">
    <text evidence="1">The sequence shown here is derived from an EMBL/GenBank/DDBJ whole genome shotgun (WGS) entry which is preliminary data.</text>
</comment>
<dbReference type="InterPro" id="IPR038116">
    <property type="entry name" value="TrpR-like_sf"/>
</dbReference>
<accession>A0A0G0T7D5</accession>
<dbReference type="Pfam" id="PF01371">
    <property type="entry name" value="Trp_repressor"/>
    <property type="match status" value="1"/>
</dbReference>
<dbReference type="SUPFAM" id="SSF48295">
    <property type="entry name" value="TrpR-like"/>
    <property type="match status" value="1"/>
</dbReference>
<evidence type="ECO:0008006" key="3">
    <source>
        <dbReference type="Google" id="ProtNLM"/>
    </source>
</evidence>
<dbReference type="AlphaFoldDB" id="A0A0G0T7D5"/>
<evidence type="ECO:0000313" key="1">
    <source>
        <dbReference type="EMBL" id="KKR70651.1"/>
    </source>
</evidence>
<dbReference type="InterPro" id="IPR000831">
    <property type="entry name" value="Trp_repress"/>
</dbReference>
<dbReference type="InterPro" id="IPR010921">
    <property type="entry name" value="Trp_repressor/repl_initiator"/>
</dbReference>
<dbReference type="Proteomes" id="UP000034562">
    <property type="component" value="Unassembled WGS sequence"/>
</dbReference>
<sequence>MSQVSRFLLTEDVWNRIFKLFIETLIDIKEKQKLKNFVDNFFTPTEKIVFAKRLAAAVMLSKENSYQDIRRTLRISPPTIARMSLQLKYKGEGLSKVIENILKRCNKNNLGRFCEYIRYSGKRKKPIST</sequence>
<dbReference type="STRING" id="1618563.UU12_C0018G0010"/>
<evidence type="ECO:0000313" key="2">
    <source>
        <dbReference type="Proteomes" id="UP000034562"/>
    </source>
</evidence>
<proteinExistence type="predicted"/>
<organism evidence="1 2">
    <name type="scientific">Candidatus Woesebacteria bacterium GW2011_GWA2_40_7b</name>
    <dbReference type="NCBI Taxonomy" id="1618563"/>
    <lineage>
        <taxon>Bacteria</taxon>
        <taxon>Candidatus Woeseibacteriota</taxon>
    </lineage>
</organism>